<accession>A0ABQ1F1Z2</accession>
<protein>
    <submittedName>
        <fullName evidence="1">Uncharacterized protein</fullName>
    </submittedName>
</protein>
<organism evidence="1 2">
    <name type="scientific">Blastomonas marina</name>
    <dbReference type="NCBI Taxonomy" id="1867408"/>
    <lineage>
        <taxon>Bacteria</taxon>
        <taxon>Pseudomonadati</taxon>
        <taxon>Pseudomonadota</taxon>
        <taxon>Alphaproteobacteria</taxon>
        <taxon>Sphingomonadales</taxon>
        <taxon>Sphingomonadaceae</taxon>
        <taxon>Blastomonas</taxon>
    </lineage>
</organism>
<name>A0ABQ1F1Z2_9SPHN</name>
<evidence type="ECO:0000313" key="1">
    <source>
        <dbReference type="EMBL" id="GFZ97485.1"/>
    </source>
</evidence>
<dbReference type="RefSeq" id="WP_188640921.1">
    <property type="nucleotide sequence ID" value="NZ_BMID01000001.1"/>
</dbReference>
<reference evidence="2" key="1">
    <citation type="journal article" date="2019" name="Int. J. Syst. Evol. Microbiol.">
        <title>The Global Catalogue of Microorganisms (GCM) 10K type strain sequencing project: providing services to taxonomists for standard genome sequencing and annotation.</title>
        <authorList>
            <consortium name="The Broad Institute Genomics Platform"/>
            <consortium name="The Broad Institute Genome Sequencing Center for Infectious Disease"/>
            <person name="Wu L."/>
            <person name="Ma J."/>
        </authorList>
    </citation>
    <scope>NUCLEOTIDE SEQUENCE [LARGE SCALE GENOMIC DNA]</scope>
    <source>
        <strain evidence="2">CGMCC 1.15297</strain>
    </source>
</reference>
<dbReference type="Proteomes" id="UP000603317">
    <property type="component" value="Unassembled WGS sequence"/>
</dbReference>
<keyword evidence="2" id="KW-1185">Reference proteome</keyword>
<dbReference type="EMBL" id="BMID01000001">
    <property type="protein sequence ID" value="GFZ97485.1"/>
    <property type="molecule type" value="Genomic_DNA"/>
</dbReference>
<sequence>MTEEMLQSPEEQLRRFVETVGGGIVESTFYAKTTSGPSKLYNVRGSTPDPYPQKPTKVTGWKSLLLSQGIGAPCYASAPLPAPGKGKSHPGFDVGGHMTTAADGSVATGGSCYLVPLCSWHNGRYNTAQFTMRSTTMLVLSGYMQADTSATFLARLGGLAEHAVVYVSDDGPAYEYLAESPLEADHAPLLHGCKSEGLPAHHVVFRREEFEGRMVYRIAHAATG</sequence>
<comment type="caution">
    <text evidence="1">The sequence shown here is derived from an EMBL/GenBank/DDBJ whole genome shotgun (WGS) entry which is preliminary data.</text>
</comment>
<proteinExistence type="predicted"/>
<evidence type="ECO:0000313" key="2">
    <source>
        <dbReference type="Proteomes" id="UP000603317"/>
    </source>
</evidence>
<gene>
    <name evidence="1" type="ORF">GCM10010923_01870</name>
</gene>